<dbReference type="EMBL" id="AHOP02000031">
    <property type="protein sequence ID" value="EMO40535.1"/>
    <property type="molecule type" value="Genomic_DNA"/>
</dbReference>
<proteinExistence type="predicted"/>
<organism evidence="1 2">
    <name type="scientific">Leptospira noguchii serovar Autumnalis str. ZUN142</name>
    <dbReference type="NCBI Taxonomy" id="1085540"/>
    <lineage>
        <taxon>Bacteria</taxon>
        <taxon>Pseudomonadati</taxon>
        <taxon>Spirochaetota</taxon>
        <taxon>Spirochaetia</taxon>
        <taxon>Leptospirales</taxon>
        <taxon>Leptospiraceae</taxon>
        <taxon>Leptospira</taxon>
    </lineage>
</organism>
<protein>
    <submittedName>
        <fullName evidence="1">Uncharacterized protein</fullName>
    </submittedName>
</protein>
<gene>
    <name evidence="1" type="ORF">LEP1GSC186_4310</name>
</gene>
<reference evidence="1 2" key="1">
    <citation type="submission" date="2013-01" db="EMBL/GenBank/DDBJ databases">
        <authorList>
            <person name="Harkins D.M."/>
            <person name="Durkin A.S."/>
            <person name="Brinkac L.M."/>
            <person name="Haft D.H."/>
            <person name="Selengut J.D."/>
            <person name="Sanka R."/>
            <person name="DePew J."/>
            <person name="Purushe J."/>
            <person name="Matthias M.A."/>
            <person name="Vinetz J.M."/>
            <person name="Sutton G.G."/>
            <person name="Nierman W.C."/>
            <person name="Fouts D.E."/>
        </authorList>
    </citation>
    <scope>NUCLEOTIDE SEQUENCE [LARGE SCALE GENOMIC DNA]</scope>
    <source>
        <strain evidence="1 2">ZUN142</strain>
    </source>
</reference>
<comment type="caution">
    <text evidence="1">The sequence shown here is derived from an EMBL/GenBank/DDBJ whole genome shotgun (WGS) entry which is preliminary data.</text>
</comment>
<name>M6U7S7_9LEPT</name>
<sequence length="55" mass="6728">MLKARFFNTIKTTSPARGKNQKNEKTNPNFFIERLKIQKMIHRNLNLLFYYFNTF</sequence>
<dbReference type="Proteomes" id="UP000012153">
    <property type="component" value="Unassembled WGS sequence"/>
</dbReference>
<dbReference type="AlphaFoldDB" id="M6U7S7"/>
<evidence type="ECO:0000313" key="2">
    <source>
        <dbReference type="Proteomes" id="UP000012153"/>
    </source>
</evidence>
<evidence type="ECO:0000313" key="1">
    <source>
        <dbReference type="EMBL" id="EMO40535.1"/>
    </source>
</evidence>
<accession>M6U7S7</accession>